<evidence type="ECO:0008006" key="2">
    <source>
        <dbReference type="Google" id="ProtNLM"/>
    </source>
</evidence>
<proteinExistence type="predicted"/>
<dbReference type="EMBL" id="VSSQ01034006">
    <property type="protein sequence ID" value="MPM85797.1"/>
    <property type="molecule type" value="Genomic_DNA"/>
</dbReference>
<evidence type="ECO:0000313" key="1">
    <source>
        <dbReference type="EMBL" id="MPM85797.1"/>
    </source>
</evidence>
<comment type="caution">
    <text evidence="1">The sequence shown here is derived from an EMBL/GenBank/DDBJ whole genome shotgun (WGS) entry which is preliminary data.</text>
</comment>
<sequence>MKLKVLCLIFMLILLVSGCSKEQKDPYVIPDNYTGEALMKVYTKNYENAYKLNIICRDDNYSVRANTEDIAWNLAFLSGNRCVMNNDKFPENSVVIDNFKLADSFIYDFDLSKFKKSADLLADELVYFDGTYKHVLNFSKESLLPSTIFIYKNDDLVKTITYEKLFPEE</sequence>
<dbReference type="AlphaFoldDB" id="A0A645D9C0"/>
<reference evidence="1" key="1">
    <citation type="submission" date="2019-08" db="EMBL/GenBank/DDBJ databases">
        <authorList>
            <person name="Kucharzyk K."/>
            <person name="Murdoch R.W."/>
            <person name="Higgins S."/>
            <person name="Loffler F."/>
        </authorList>
    </citation>
    <scope>NUCLEOTIDE SEQUENCE</scope>
</reference>
<protein>
    <recommendedName>
        <fullName evidence="2">Lipoprotein</fullName>
    </recommendedName>
</protein>
<name>A0A645D9C0_9ZZZZ</name>
<accession>A0A645D9C0</accession>
<organism evidence="1">
    <name type="scientific">bioreactor metagenome</name>
    <dbReference type="NCBI Taxonomy" id="1076179"/>
    <lineage>
        <taxon>unclassified sequences</taxon>
        <taxon>metagenomes</taxon>
        <taxon>ecological metagenomes</taxon>
    </lineage>
</organism>
<dbReference type="PROSITE" id="PS51257">
    <property type="entry name" value="PROKAR_LIPOPROTEIN"/>
    <property type="match status" value="1"/>
</dbReference>
<gene>
    <name evidence="1" type="ORF">SDC9_132879</name>
</gene>